<dbReference type="RefSeq" id="WP_115057335.1">
    <property type="nucleotide sequence ID" value="NZ_UGJF01000002.1"/>
</dbReference>
<proteinExistence type="predicted"/>
<dbReference type="Proteomes" id="UP000255269">
    <property type="component" value="Unassembled WGS sequence"/>
</dbReference>
<protein>
    <submittedName>
        <fullName evidence="1">Uncharacterized protein</fullName>
    </submittedName>
</protein>
<dbReference type="EMBL" id="UGJF01000002">
    <property type="protein sequence ID" value="STQ88943.1"/>
    <property type="molecule type" value="Genomic_DNA"/>
</dbReference>
<evidence type="ECO:0000313" key="2">
    <source>
        <dbReference type="Proteomes" id="UP000255269"/>
    </source>
</evidence>
<organism evidence="1 2">
    <name type="scientific">Helicobacter pullorum</name>
    <dbReference type="NCBI Taxonomy" id="35818"/>
    <lineage>
        <taxon>Bacteria</taxon>
        <taxon>Pseudomonadati</taxon>
        <taxon>Campylobacterota</taxon>
        <taxon>Epsilonproteobacteria</taxon>
        <taxon>Campylobacterales</taxon>
        <taxon>Helicobacteraceae</taxon>
        <taxon>Helicobacter</taxon>
    </lineage>
</organism>
<dbReference type="AlphaFoldDB" id="A0A377Q1X6"/>
<evidence type="ECO:0000313" key="1">
    <source>
        <dbReference type="EMBL" id="STQ88943.1"/>
    </source>
</evidence>
<reference evidence="1 2" key="1">
    <citation type="submission" date="2018-06" db="EMBL/GenBank/DDBJ databases">
        <authorList>
            <consortium name="Pathogen Informatics"/>
            <person name="Doyle S."/>
        </authorList>
    </citation>
    <scope>NUCLEOTIDE SEQUENCE [LARGE SCALE GENOMIC DNA]</scope>
    <source>
        <strain evidence="1 2">NCTC13156</strain>
    </source>
</reference>
<accession>A0A377Q1X6</accession>
<name>A0A377Q1X6_9HELI</name>
<gene>
    <name evidence="1" type="ORF">NCTC13156_01750</name>
</gene>
<sequence length="89" mass="10345">MEVAKQENEMATNFEFDLKSLKNQIMKCGEDISILSAKMDVIVRHLSVLEHKNRGFFERVKPSFLRKKGILEEMKNISSSHNKTFTLND</sequence>